<dbReference type="EMBL" id="JBFKZN010000035">
    <property type="protein sequence ID" value="MEW5292019.1"/>
    <property type="molecule type" value="Genomic_DNA"/>
</dbReference>
<evidence type="ECO:0000313" key="3">
    <source>
        <dbReference type="EMBL" id="MEW5292019.1"/>
    </source>
</evidence>
<keyword evidence="1" id="KW-0233">DNA recombination</keyword>
<dbReference type="InterPro" id="IPR013762">
    <property type="entry name" value="Integrase-like_cat_sf"/>
</dbReference>
<dbReference type="Gene3D" id="1.10.443.10">
    <property type="entry name" value="Intergrase catalytic core"/>
    <property type="match status" value="1"/>
</dbReference>
<organism evidence="3 4">
    <name type="scientific">Erwinia papayae</name>
    <dbReference type="NCBI Taxonomy" id="206499"/>
    <lineage>
        <taxon>Bacteria</taxon>
        <taxon>Pseudomonadati</taxon>
        <taxon>Pseudomonadota</taxon>
        <taxon>Gammaproteobacteria</taxon>
        <taxon>Enterobacterales</taxon>
        <taxon>Erwiniaceae</taxon>
        <taxon>Erwinia</taxon>
    </lineage>
</organism>
<dbReference type="RefSeq" id="WP_367168829.1">
    <property type="nucleotide sequence ID" value="NZ_JBFKZN010000035.1"/>
</dbReference>
<comment type="caution">
    <text evidence="3">The sequence shown here is derived from an EMBL/GenBank/DDBJ whole genome shotgun (WGS) entry which is preliminary data.</text>
</comment>
<dbReference type="Proteomes" id="UP001554567">
    <property type="component" value="Unassembled WGS sequence"/>
</dbReference>
<dbReference type="InterPro" id="IPR011010">
    <property type="entry name" value="DNA_brk_join_enz"/>
</dbReference>
<evidence type="ECO:0000259" key="2">
    <source>
        <dbReference type="PROSITE" id="PS51898"/>
    </source>
</evidence>
<accession>A0ABV3N858</accession>
<sequence>MQQFGEDEKICPEGQANCALYPVWYWNVVLDTLRYTGMRQNQLLHIRLKDVCFDEGAIELRTEGSKTCREWKVPIVTHLRPQLRMLTEKAIACGAERDDILFHFERFVSSPGEREKLSGMPSLQPLRSFFRRLSNECGFFVTPHRFRHTLATTLMESPERNL</sequence>
<dbReference type="InterPro" id="IPR002104">
    <property type="entry name" value="Integrase_catalytic"/>
</dbReference>
<protein>
    <submittedName>
        <fullName evidence="3">Site-specific integrase</fullName>
    </submittedName>
</protein>
<evidence type="ECO:0000256" key="1">
    <source>
        <dbReference type="ARBA" id="ARBA00023172"/>
    </source>
</evidence>
<gene>
    <name evidence="3" type="ORF">ABW286_23065</name>
</gene>
<name>A0ABV3N858_9GAMM</name>
<feature type="domain" description="Tyr recombinase" evidence="2">
    <location>
        <begin position="1"/>
        <end position="162"/>
    </location>
</feature>
<evidence type="ECO:0000313" key="4">
    <source>
        <dbReference type="Proteomes" id="UP001554567"/>
    </source>
</evidence>
<keyword evidence="4" id="KW-1185">Reference proteome</keyword>
<proteinExistence type="predicted"/>
<dbReference type="SUPFAM" id="SSF56349">
    <property type="entry name" value="DNA breaking-rejoining enzymes"/>
    <property type="match status" value="1"/>
</dbReference>
<dbReference type="PROSITE" id="PS51898">
    <property type="entry name" value="TYR_RECOMBINASE"/>
    <property type="match status" value="1"/>
</dbReference>
<reference evidence="3 4" key="1">
    <citation type="submission" date="2024-07" db="EMBL/GenBank/DDBJ databases">
        <authorList>
            <person name="Dulla G.F.J."/>
            <person name="Delorm J.G."/>
        </authorList>
    </citation>
    <scope>NUCLEOTIDE SEQUENCE [LARGE SCALE GENOMIC DNA]</scope>
    <source>
        <strain evidence="3 4">JGD 233</strain>
    </source>
</reference>
<feature type="non-terminal residue" evidence="3">
    <location>
        <position position="162"/>
    </location>
</feature>
<dbReference type="Pfam" id="PF00589">
    <property type="entry name" value="Phage_integrase"/>
    <property type="match status" value="1"/>
</dbReference>
<dbReference type="CDD" id="cd00397">
    <property type="entry name" value="DNA_BRE_C"/>
    <property type="match status" value="1"/>
</dbReference>